<proteinExistence type="predicted"/>
<keyword evidence="7" id="KW-1185">Reference proteome</keyword>
<keyword evidence="2 4" id="KW-0238">DNA-binding</keyword>
<evidence type="ECO:0000313" key="6">
    <source>
        <dbReference type="EMBL" id="BBZ41276.1"/>
    </source>
</evidence>
<dbReference type="AlphaFoldDB" id="A0A7I7YHM5"/>
<dbReference type="Proteomes" id="UP000467385">
    <property type="component" value="Chromosome"/>
</dbReference>
<evidence type="ECO:0000256" key="4">
    <source>
        <dbReference type="PROSITE-ProRule" id="PRU00335"/>
    </source>
</evidence>
<evidence type="ECO:0000256" key="1">
    <source>
        <dbReference type="ARBA" id="ARBA00023015"/>
    </source>
</evidence>
<keyword evidence="3" id="KW-0804">Transcription</keyword>
<dbReference type="InterPro" id="IPR009057">
    <property type="entry name" value="Homeodomain-like_sf"/>
</dbReference>
<protein>
    <submittedName>
        <fullName evidence="6">TetR family transcriptional regulator</fullName>
    </submittedName>
</protein>
<feature type="domain" description="HTH tetR-type" evidence="5">
    <location>
        <begin position="86"/>
        <end position="146"/>
    </location>
</feature>
<evidence type="ECO:0000256" key="2">
    <source>
        <dbReference type="ARBA" id="ARBA00023125"/>
    </source>
</evidence>
<dbReference type="PROSITE" id="PS50977">
    <property type="entry name" value="HTH_TETR_2"/>
    <property type="match status" value="1"/>
</dbReference>
<dbReference type="SUPFAM" id="SSF46689">
    <property type="entry name" value="Homeodomain-like"/>
    <property type="match status" value="1"/>
</dbReference>
<feature type="DNA-binding region" description="H-T-H motif" evidence="4">
    <location>
        <begin position="109"/>
        <end position="128"/>
    </location>
</feature>
<keyword evidence="1" id="KW-0805">Transcription regulation</keyword>
<dbReference type="InterPro" id="IPR001647">
    <property type="entry name" value="HTH_TetR"/>
</dbReference>
<dbReference type="PANTHER" id="PTHR30055:SF234">
    <property type="entry name" value="HTH-TYPE TRANSCRIPTIONAL REGULATOR BETI"/>
    <property type="match status" value="1"/>
</dbReference>
<dbReference type="EMBL" id="AP022613">
    <property type="protein sequence ID" value="BBZ41276.1"/>
    <property type="molecule type" value="Genomic_DNA"/>
</dbReference>
<dbReference type="InterPro" id="IPR050109">
    <property type="entry name" value="HTH-type_TetR-like_transc_reg"/>
</dbReference>
<sequence>MARQGVTAERVPPASDAADEVVPSELVEAALRAAEKLAKDVADVPVVAIAAEAGMSRSTLLRRLGGSRAALDAAVRAAGVDPGGQPPVRTRALDAAAALISELGLTATTLEAVATRAECSVYSLHTVFGGRDELMRAVFERHSPILEIEDFLDLPRGDLRETVRSFYRVLVQALGREPRVAPAIFAEAFSRPSSPAVQSFFGYTGPRVFGVLGRWFDDEIRAGRIRDMPTPLLFQQLVGPVMIHTFMRPVTDGIPELHFDDIDTVCEVFADNFIRAVATHASPP</sequence>
<evidence type="ECO:0000256" key="3">
    <source>
        <dbReference type="ARBA" id="ARBA00023163"/>
    </source>
</evidence>
<gene>
    <name evidence="6" type="ORF">MCNS_43390</name>
</gene>
<dbReference type="SUPFAM" id="SSF48498">
    <property type="entry name" value="Tetracyclin repressor-like, C-terminal domain"/>
    <property type="match status" value="1"/>
</dbReference>
<reference evidence="6 7" key="1">
    <citation type="journal article" date="2019" name="Emerg. Microbes Infect.">
        <title>Comprehensive subspecies identification of 175 nontuberculous mycobacteria species based on 7547 genomic profiles.</title>
        <authorList>
            <person name="Matsumoto Y."/>
            <person name="Kinjo T."/>
            <person name="Motooka D."/>
            <person name="Nabeya D."/>
            <person name="Jung N."/>
            <person name="Uechi K."/>
            <person name="Horii T."/>
            <person name="Iida T."/>
            <person name="Fujita J."/>
            <person name="Nakamura S."/>
        </authorList>
    </citation>
    <scope>NUCLEOTIDE SEQUENCE [LARGE SCALE GENOMIC DNA]</scope>
    <source>
        <strain evidence="6 7">JCM 14738</strain>
    </source>
</reference>
<name>A0A7I7YHM5_9MYCO</name>
<dbReference type="Gene3D" id="1.10.357.10">
    <property type="entry name" value="Tetracycline Repressor, domain 2"/>
    <property type="match status" value="1"/>
</dbReference>
<dbReference type="GO" id="GO:0003700">
    <property type="term" value="F:DNA-binding transcription factor activity"/>
    <property type="evidence" value="ECO:0007669"/>
    <property type="project" value="TreeGrafter"/>
</dbReference>
<dbReference type="Pfam" id="PF00440">
    <property type="entry name" value="TetR_N"/>
    <property type="match status" value="1"/>
</dbReference>
<dbReference type="InterPro" id="IPR036271">
    <property type="entry name" value="Tet_transcr_reg_TetR-rel_C_sf"/>
</dbReference>
<dbReference type="PANTHER" id="PTHR30055">
    <property type="entry name" value="HTH-TYPE TRANSCRIPTIONAL REGULATOR RUTR"/>
    <property type="match status" value="1"/>
</dbReference>
<evidence type="ECO:0000313" key="7">
    <source>
        <dbReference type="Proteomes" id="UP000467385"/>
    </source>
</evidence>
<evidence type="ECO:0000259" key="5">
    <source>
        <dbReference type="PROSITE" id="PS50977"/>
    </source>
</evidence>
<accession>A0A7I7YHM5</accession>
<dbReference type="OrthoDB" id="3467435at2"/>
<organism evidence="6 7">
    <name type="scientific">Mycobacterium conspicuum</name>
    <dbReference type="NCBI Taxonomy" id="44010"/>
    <lineage>
        <taxon>Bacteria</taxon>
        <taxon>Bacillati</taxon>
        <taxon>Actinomycetota</taxon>
        <taxon>Actinomycetes</taxon>
        <taxon>Mycobacteriales</taxon>
        <taxon>Mycobacteriaceae</taxon>
        <taxon>Mycobacterium</taxon>
    </lineage>
</organism>
<dbReference type="GO" id="GO:0000976">
    <property type="term" value="F:transcription cis-regulatory region binding"/>
    <property type="evidence" value="ECO:0007669"/>
    <property type="project" value="TreeGrafter"/>
</dbReference>